<proteinExistence type="predicted"/>
<name>A0A3D9FK51_9FLAO</name>
<evidence type="ECO:0000256" key="1">
    <source>
        <dbReference type="ARBA" id="ARBA00022679"/>
    </source>
</evidence>
<dbReference type="PANTHER" id="PTHR46401:SF2">
    <property type="entry name" value="GLYCOSYLTRANSFERASE WBBK-RELATED"/>
    <property type="match status" value="1"/>
</dbReference>
<dbReference type="RefSeq" id="WP_115889789.1">
    <property type="nucleotide sequence ID" value="NZ_QRDQ01000012.1"/>
</dbReference>
<dbReference type="GO" id="GO:0009103">
    <property type="term" value="P:lipopolysaccharide biosynthetic process"/>
    <property type="evidence" value="ECO:0007669"/>
    <property type="project" value="TreeGrafter"/>
</dbReference>
<dbReference type="SUPFAM" id="SSF53756">
    <property type="entry name" value="UDP-Glycosyltransferase/glycogen phosphorylase"/>
    <property type="match status" value="1"/>
</dbReference>
<organism evidence="3 4">
    <name type="scientific">Flavobacterium cutihirudinis</name>
    <dbReference type="NCBI Taxonomy" id="1265740"/>
    <lineage>
        <taxon>Bacteria</taxon>
        <taxon>Pseudomonadati</taxon>
        <taxon>Bacteroidota</taxon>
        <taxon>Flavobacteriia</taxon>
        <taxon>Flavobacteriales</taxon>
        <taxon>Flavobacteriaceae</taxon>
        <taxon>Flavobacterium</taxon>
    </lineage>
</organism>
<comment type="caution">
    <text evidence="3">The sequence shown here is derived from an EMBL/GenBank/DDBJ whole genome shotgun (WGS) entry which is preliminary data.</text>
</comment>
<dbReference type="Proteomes" id="UP000257004">
    <property type="component" value="Unassembled WGS sequence"/>
</dbReference>
<dbReference type="Pfam" id="PF00534">
    <property type="entry name" value="Glycos_transf_1"/>
    <property type="match status" value="1"/>
</dbReference>
<keyword evidence="4" id="KW-1185">Reference proteome</keyword>
<evidence type="ECO:0000259" key="2">
    <source>
        <dbReference type="Pfam" id="PF00534"/>
    </source>
</evidence>
<dbReference type="InterPro" id="IPR001296">
    <property type="entry name" value="Glyco_trans_1"/>
</dbReference>
<gene>
    <name evidence="3" type="ORF">BD847_3847</name>
</gene>
<dbReference type="AlphaFoldDB" id="A0A3D9FK51"/>
<protein>
    <submittedName>
        <fullName evidence="3">Glycosyltransferase involved in cell wall biosynthesis</fullName>
    </submittedName>
</protein>
<dbReference type="EMBL" id="QRDQ01000012">
    <property type="protein sequence ID" value="RED19560.1"/>
    <property type="molecule type" value="Genomic_DNA"/>
</dbReference>
<sequence length="372" mass="43273">MKFAIITHVCHIKSNNQYYGYAPYIREMNIWLKDVDKVIVVAPLMQGNPTEIDIPYKNDKIDFYKVQDFDFVNVENSFRSVLKLPKIFWNIFWAMKKADHIHLRCPGNMGLLGCIAQIFFPSKKKTAKYAGNWDQKSKQPATYCLQKWILSNTFLTRNMQVLVYGEWENQSKNIKSFFTATYSDSEKEIVIKNNIESDSVFIFVGSLVSGKNPIYAVKLVEQLVKNNKKVLLNIFGEGIERVNLENYIKSNQLENFVFLHGNQSKETLKQFYKKSHFVILPSKSEGWPKAIAEGMFWRCVPLATNVSCVPFMIDYGKRGILLEMNVKKDLAQVKEIILDQNKFEEMSKLASVWSQNYTIDEFEIEIEKLLLK</sequence>
<evidence type="ECO:0000313" key="3">
    <source>
        <dbReference type="EMBL" id="RED19560.1"/>
    </source>
</evidence>
<dbReference type="OrthoDB" id="1395864at2"/>
<evidence type="ECO:0000313" key="4">
    <source>
        <dbReference type="Proteomes" id="UP000257004"/>
    </source>
</evidence>
<dbReference type="CDD" id="cd03801">
    <property type="entry name" value="GT4_PimA-like"/>
    <property type="match status" value="1"/>
</dbReference>
<dbReference type="Gene3D" id="3.40.50.2000">
    <property type="entry name" value="Glycogen Phosphorylase B"/>
    <property type="match status" value="2"/>
</dbReference>
<feature type="domain" description="Glycosyl transferase family 1" evidence="2">
    <location>
        <begin position="188"/>
        <end position="348"/>
    </location>
</feature>
<reference evidence="3 4" key="1">
    <citation type="submission" date="2018-07" db="EMBL/GenBank/DDBJ databases">
        <title>Genomic Encyclopedia of Archaeal and Bacterial Type Strains, Phase II (KMG-II): from individual species to whole genera.</title>
        <authorList>
            <person name="Goeker M."/>
        </authorList>
    </citation>
    <scope>NUCLEOTIDE SEQUENCE [LARGE SCALE GENOMIC DNA]</scope>
    <source>
        <strain evidence="3 4">DSM 25795</strain>
    </source>
</reference>
<accession>A0A3D9FK51</accession>
<dbReference type="GO" id="GO:0016757">
    <property type="term" value="F:glycosyltransferase activity"/>
    <property type="evidence" value="ECO:0007669"/>
    <property type="project" value="InterPro"/>
</dbReference>
<dbReference type="PANTHER" id="PTHR46401">
    <property type="entry name" value="GLYCOSYLTRANSFERASE WBBK-RELATED"/>
    <property type="match status" value="1"/>
</dbReference>
<keyword evidence="1 3" id="KW-0808">Transferase</keyword>